<sequence>MAERRLKCLERRLLADPELRKNVEAQIVEYETQGYAHRATEEELRKSDPRRVWYLPLGIVRNPRKPNKVRLVWDAAARVGGVSLNSMLLAGPDLLTPLMSVVCQFRQRQFAITGDIKQMFHQLRIRYEDKQSQRFLWRANPESTPDVCIMDVATFGATCSPCSAQYVKNWNAAEYATEYPEAARAITNNTYVDDFLNSRDTIIEEAVQLAVAVREVHSKAGFEIRNWHSNAPEILERIGENDQETSQVVKSFSVEKATAAERILGMMWDPNEDLFLFTVQLHADLLPLLSGRTVPTKRQVLRVVMSFFDPLGLISTFSIHGKILIQDIWRSGVGWDDPISSRNFSDWERWTRLIPELKRVQIPRCYFPNYERGSYESLQLHIFVDASELAYCSVAYFRIIDRGTPRCSLVAAKAKVTPLRPQSIPRNELNAGVIGVRLMKSVTENHSLQITQRFFHTDSTVLLAWLRADPRKYRPYVQFRTTEILAKTSVEEWRWVPTRLNITDEATKWGNGPSFDDQSKWYRGPDFLWQPESEWPRGKLVAPERMIEPTEELRTTNVHQEVTTDTVLEFRKFSRWEHLIKSLAYLYHFVNRCSSKQSVPTKSRVATLTRQDFVSAEKVLWRMVQNQEFGEEISALKSTSSSTKTNARLAKSSPLVKLSTFLDDDGILRMESRIDPKAAYYPYSFRNPIIVPKAHYVTELLVLRFHQRYGHANTETVVNELRQLYSIPKMRSVVKKTINKCMWCRVYRSKPNTPRMAPLPQPRVMPFVRPFTHTGLDYFGPLLVKRGRSNVKRWVAIFTCLTVRAVHLEVVHSLSLQSCKMAIRRFVDKRGAPQNFFSDNGTYFHGAARELAAEIVS</sequence>
<dbReference type="PANTHER" id="PTHR47331:SF1">
    <property type="entry name" value="GAG-LIKE PROTEIN"/>
    <property type="match status" value="1"/>
</dbReference>
<accession>A0ABM2A7V3</accession>
<dbReference type="Pfam" id="PF05380">
    <property type="entry name" value="Peptidase_A17"/>
    <property type="match status" value="1"/>
</dbReference>
<evidence type="ECO:0000313" key="2">
    <source>
        <dbReference type="EnsemblMetazoa" id="AALFPA23_025284.P37721"/>
    </source>
</evidence>
<evidence type="ECO:0000259" key="1">
    <source>
        <dbReference type="Pfam" id="PF17921"/>
    </source>
</evidence>
<dbReference type="SUPFAM" id="SSF56672">
    <property type="entry name" value="DNA/RNA polymerases"/>
    <property type="match status" value="1"/>
</dbReference>
<dbReference type="GeneID" id="134291516"/>
<dbReference type="Gene3D" id="3.30.420.10">
    <property type="entry name" value="Ribonuclease H-like superfamily/Ribonuclease H"/>
    <property type="match status" value="1"/>
</dbReference>
<dbReference type="Gene3D" id="1.10.340.70">
    <property type="match status" value="1"/>
</dbReference>
<organism evidence="2 3">
    <name type="scientific">Aedes albopictus</name>
    <name type="common">Asian tiger mosquito</name>
    <name type="synonym">Stegomyia albopicta</name>
    <dbReference type="NCBI Taxonomy" id="7160"/>
    <lineage>
        <taxon>Eukaryota</taxon>
        <taxon>Metazoa</taxon>
        <taxon>Ecdysozoa</taxon>
        <taxon>Arthropoda</taxon>
        <taxon>Hexapoda</taxon>
        <taxon>Insecta</taxon>
        <taxon>Pterygota</taxon>
        <taxon>Neoptera</taxon>
        <taxon>Endopterygota</taxon>
        <taxon>Diptera</taxon>
        <taxon>Nematocera</taxon>
        <taxon>Culicoidea</taxon>
        <taxon>Culicidae</taxon>
        <taxon>Culicinae</taxon>
        <taxon>Aedini</taxon>
        <taxon>Aedes</taxon>
        <taxon>Stegomyia</taxon>
    </lineage>
</organism>
<reference evidence="3" key="1">
    <citation type="journal article" date="2015" name="Proc. Natl. Acad. Sci. U.S.A.">
        <title>Genome sequence of the Asian Tiger mosquito, Aedes albopictus, reveals insights into its biology, genetics, and evolution.</title>
        <authorList>
            <person name="Chen X.G."/>
            <person name="Jiang X."/>
            <person name="Gu J."/>
            <person name="Xu M."/>
            <person name="Wu Y."/>
            <person name="Deng Y."/>
            <person name="Zhang C."/>
            <person name="Bonizzoni M."/>
            <person name="Dermauw W."/>
            <person name="Vontas J."/>
            <person name="Armbruster P."/>
            <person name="Huang X."/>
            <person name="Yang Y."/>
            <person name="Zhang H."/>
            <person name="He W."/>
            <person name="Peng H."/>
            <person name="Liu Y."/>
            <person name="Wu K."/>
            <person name="Chen J."/>
            <person name="Lirakis M."/>
            <person name="Topalis P."/>
            <person name="Van Leeuwen T."/>
            <person name="Hall A.B."/>
            <person name="Jiang X."/>
            <person name="Thorpe C."/>
            <person name="Mueller R.L."/>
            <person name="Sun C."/>
            <person name="Waterhouse R.M."/>
            <person name="Yan G."/>
            <person name="Tu Z.J."/>
            <person name="Fang X."/>
            <person name="James A.A."/>
        </authorList>
    </citation>
    <scope>NUCLEOTIDE SEQUENCE [LARGE SCALE GENOMIC DNA]</scope>
    <source>
        <strain evidence="3">Foshan</strain>
    </source>
</reference>
<dbReference type="SUPFAM" id="SSF53098">
    <property type="entry name" value="Ribonuclease H-like"/>
    <property type="match status" value="1"/>
</dbReference>
<dbReference type="Proteomes" id="UP000069940">
    <property type="component" value="Unassembled WGS sequence"/>
</dbReference>
<dbReference type="InterPro" id="IPR012337">
    <property type="entry name" value="RNaseH-like_sf"/>
</dbReference>
<dbReference type="InterPro" id="IPR036397">
    <property type="entry name" value="RNaseH_sf"/>
</dbReference>
<keyword evidence="3" id="KW-1185">Reference proteome</keyword>
<dbReference type="RefSeq" id="XP_062715356.1">
    <property type="nucleotide sequence ID" value="XM_062859372.1"/>
</dbReference>
<protein>
    <recommendedName>
        <fullName evidence="1">Integrase zinc-binding domain-containing protein</fullName>
    </recommendedName>
</protein>
<dbReference type="InterPro" id="IPR008042">
    <property type="entry name" value="Retrotrans_Pao"/>
</dbReference>
<dbReference type="InterPro" id="IPR043502">
    <property type="entry name" value="DNA/RNA_pol_sf"/>
</dbReference>
<name>A0ABM2A7V3_AEDAL</name>
<dbReference type="EnsemblMetazoa" id="AALFPA23_025284.R37721">
    <property type="protein sequence ID" value="AALFPA23_025284.P37721"/>
    <property type="gene ID" value="AALFPA23_025284"/>
</dbReference>
<proteinExistence type="predicted"/>
<feature type="domain" description="Integrase zinc-binding" evidence="1">
    <location>
        <begin position="699"/>
        <end position="748"/>
    </location>
</feature>
<dbReference type="InterPro" id="IPR041588">
    <property type="entry name" value="Integrase_H2C2"/>
</dbReference>
<reference evidence="2" key="2">
    <citation type="submission" date="2025-05" db="UniProtKB">
        <authorList>
            <consortium name="EnsemblMetazoa"/>
        </authorList>
    </citation>
    <scope>IDENTIFICATION</scope>
    <source>
        <strain evidence="2">Foshan</strain>
    </source>
</reference>
<dbReference type="PANTHER" id="PTHR47331">
    <property type="entry name" value="PHD-TYPE DOMAIN-CONTAINING PROTEIN"/>
    <property type="match status" value="1"/>
</dbReference>
<dbReference type="Pfam" id="PF17921">
    <property type="entry name" value="Integrase_H2C2"/>
    <property type="match status" value="1"/>
</dbReference>
<evidence type="ECO:0000313" key="3">
    <source>
        <dbReference type="Proteomes" id="UP000069940"/>
    </source>
</evidence>